<protein>
    <submittedName>
        <fullName evidence="1">Uncharacterized protein</fullName>
    </submittedName>
</protein>
<evidence type="ECO:0000313" key="2">
    <source>
        <dbReference type="Proteomes" id="UP000828922"/>
    </source>
</evidence>
<name>A0ACB8HNP7_9BRYO</name>
<reference evidence="2" key="1">
    <citation type="journal article" date="2022" name="New Phytol.">
        <title>Phylogenomic structure and speciation in an emerging model: the Sphagnum magellanicum complex (Bryophyta).</title>
        <authorList>
            <person name="Shaw A.J."/>
            <person name="Piatkowski B."/>
            <person name="Duffy A.M."/>
            <person name="Aguero B."/>
            <person name="Imwattana K."/>
            <person name="Nieto-Lugilde M."/>
            <person name="Healey A."/>
            <person name="Weston D.J."/>
            <person name="Patel M.N."/>
            <person name="Schmutz J."/>
            <person name="Grimwood J."/>
            <person name="Yavitt J.B."/>
            <person name="Hassel K."/>
            <person name="Stenoien H.K."/>
            <person name="Flatberg K.I."/>
            <person name="Bickford C.P."/>
            <person name="Hicks K.A."/>
        </authorList>
    </citation>
    <scope>NUCLEOTIDE SEQUENCE [LARGE SCALE GENOMIC DNA]</scope>
</reference>
<proteinExistence type="predicted"/>
<gene>
    <name evidence="1" type="ORF">CY35_07G104600</name>
</gene>
<dbReference type="Proteomes" id="UP000828922">
    <property type="component" value="Linkage Group LG07"/>
</dbReference>
<organism evidence="1 2">
    <name type="scientific">Sphagnum magellanicum</name>
    <dbReference type="NCBI Taxonomy" id="128215"/>
    <lineage>
        <taxon>Eukaryota</taxon>
        <taxon>Viridiplantae</taxon>
        <taxon>Streptophyta</taxon>
        <taxon>Embryophyta</taxon>
        <taxon>Bryophyta</taxon>
        <taxon>Sphagnophytina</taxon>
        <taxon>Sphagnopsida</taxon>
        <taxon>Sphagnales</taxon>
        <taxon>Sphagnaceae</taxon>
        <taxon>Sphagnum</taxon>
    </lineage>
</organism>
<comment type="caution">
    <text evidence="1">The sequence shown here is derived from an EMBL/GenBank/DDBJ whole genome shotgun (WGS) entry which is preliminary data.</text>
</comment>
<sequence length="1049" mass="113120">MHKEGEAIFGCNRDVGPVGRGRKQDRESSSSFSSSSSQDFLKPARKGSSWGSGSAAVAAAAARRPDHNIMAAAERIVVAIDASRDITKHALEWALTNVAVEEAEHYCITLLALLPSANAVRKVWGFALLWPLLLGGESCGPRIMVRSAAGGGGSSSMMGCSPWAATTTQSEIEGNIQKACSIMMQEEELHKLCAEKKIDIRLKVVQAAAGRQAATASEAKKLGATWVVLDRHLKREAKHCKELLQCNIVLVKPSEPKILQLNLRCTGLSEFMAQESDTHQASASSSSSSGILPQGLNRSNLPKMTWNAVYLESEYSSAGSGAPSSSPDEIAGASIFTPSDNQGTSSSNTSNSESSNSPFFPSVDPHLYKRLAHCSSGLTVVRGAILEAAAAELIEKGGSYYTPSDSDSDNNVRLVPPLSASLSPASFDPTIINPTSSSYFDGSVMLLSSENTRSNHPGDRHGIVPALSRSVSRSLSRKSSRRESPAMSSQKASPEQLLVGGSQHPSFKRQASSVSQRDASLSQSFRAMLQSNGELFTSPPPVRGSLSELLLNPGQDSDQSTGFAKDGRYIYSRGGGEYQGDQDPDFLRMKRADSVRSSNMRRAILLSQNVMPGPPPLCSICQHTAPVFGNPPRRFSYAELELATAGFSRANFLAEGGYGSVHRGILPDGQVVAVKQHKLASTQGDKEFCSEVEVLSCAQHRNVVMLIGYCVEGNVHRLLVYEFICNGSLDSHLYVAGPNSAPLQWQSRQKIAIGAARGLRYLHEECRVGCIVHRDLRPNNILLTHDFEPLVGDFGLARWQPDGDCGVDTRVIGTFGYLAPEYTQSGQITEKADVYSFGVVLLELVTGRKAIDINCPKGEQCLTEWARPLLEENGILPLDPRLENRYSKFEVHSMLHTAAACIQRDPQHRPRMSQVLRMLEGEMFIHPHVASPSSTSGSSSRFLNEHRSLSQNAKVLPNVAKASSDDQSSGSSDHSSPDIGHLLSSSHTTSRTSSPSSLLSGETTLTPEPNVDTPSSKLSFEPLKAAYKDKTSYTHVSALDDTNTAGKHL</sequence>
<keyword evidence="2" id="KW-1185">Reference proteome</keyword>
<dbReference type="EMBL" id="CM038913">
    <property type="protein sequence ID" value="KAH9557813.1"/>
    <property type="molecule type" value="Genomic_DNA"/>
</dbReference>
<accession>A0ACB8HNP7</accession>
<evidence type="ECO:0000313" key="1">
    <source>
        <dbReference type="EMBL" id="KAH9557813.1"/>
    </source>
</evidence>